<feature type="domain" description="Peroxisomal multifunctional enzyme type 2-like N-terminal" evidence="2">
    <location>
        <begin position="19"/>
        <end position="155"/>
    </location>
</feature>
<dbReference type="InterPro" id="IPR029069">
    <property type="entry name" value="HotDog_dom_sf"/>
</dbReference>
<dbReference type="GO" id="GO:0006635">
    <property type="term" value="P:fatty acid beta-oxidation"/>
    <property type="evidence" value="ECO:0007669"/>
    <property type="project" value="TreeGrafter"/>
</dbReference>
<dbReference type="Gene3D" id="3.10.129.10">
    <property type="entry name" value="Hotdog Thioesterase"/>
    <property type="match status" value="2"/>
</dbReference>
<dbReference type="GO" id="GO:0004300">
    <property type="term" value="F:enoyl-CoA hydratase activity"/>
    <property type="evidence" value="ECO:0007669"/>
    <property type="project" value="TreeGrafter"/>
</dbReference>
<feature type="domain" description="MaoC-like" evidence="1">
    <location>
        <begin position="175"/>
        <end position="273"/>
    </location>
</feature>
<dbReference type="EMBL" id="CDPU01000041">
    <property type="protein sequence ID" value="CEO54276.1"/>
    <property type="molecule type" value="Genomic_DNA"/>
</dbReference>
<name>A0A0B7KHY7_BIOOC</name>
<dbReference type="GO" id="GO:0044594">
    <property type="term" value="F:17-beta-hydroxysteroid dehydrogenase (NAD+) activity"/>
    <property type="evidence" value="ECO:0007669"/>
    <property type="project" value="TreeGrafter"/>
</dbReference>
<dbReference type="GO" id="GO:0003857">
    <property type="term" value="F:(3S)-3-hydroxyacyl-CoA dehydrogenase (NAD+) activity"/>
    <property type="evidence" value="ECO:0007669"/>
    <property type="project" value="TreeGrafter"/>
</dbReference>
<organism evidence="3">
    <name type="scientific">Bionectria ochroleuca</name>
    <name type="common">Gliocladium roseum</name>
    <dbReference type="NCBI Taxonomy" id="29856"/>
    <lineage>
        <taxon>Eukaryota</taxon>
        <taxon>Fungi</taxon>
        <taxon>Dikarya</taxon>
        <taxon>Ascomycota</taxon>
        <taxon>Pezizomycotina</taxon>
        <taxon>Sordariomycetes</taxon>
        <taxon>Hypocreomycetidae</taxon>
        <taxon>Hypocreales</taxon>
        <taxon>Bionectriaceae</taxon>
        <taxon>Clonostachys</taxon>
    </lineage>
</organism>
<evidence type="ECO:0000259" key="2">
    <source>
        <dbReference type="Pfam" id="PF22622"/>
    </source>
</evidence>
<dbReference type="PANTHER" id="PTHR13078">
    <property type="entry name" value="PEROXISOMAL MULTIFUNCTIONAL ENZYME TYPE 2-RELATED"/>
    <property type="match status" value="1"/>
</dbReference>
<dbReference type="AlphaFoldDB" id="A0A0B7KHY7"/>
<dbReference type="InterPro" id="IPR002539">
    <property type="entry name" value="MaoC-like_dom"/>
</dbReference>
<gene>
    <name evidence="3" type="ORF">BN869_000010334_1</name>
</gene>
<reference evidence="3" key="1">
    <citation type="submission" date="2015-01" db="EMBL/GenBank/DDBJ databases">
        <authorList>
            <person name="Durling Mikael"/>
        </authorList>
    </citation>
    <scope>NUCLEOTIDE SEQUENCE</scope>
</reference>
<dbReference type="PANTHER" id="PTHR13078:SF57">
    <property type="entry name" value="DEHYDRATASE, PUTATIVE (AFU_ORTHOLOGUE AFUA_5G00640)-RELATED"/>
    <property type="match status" value="1"/>
</dbReference>
<dbReference type="GO" id="GO:0005777">
    <property type="term" value="C:peroxisome"/>
    <property type="evidence" value="ECO:0007669"/>
    <property type="project" value="TreeGrafter"/>
</dbReference>
<evidence type="ECO:0000313" key="3">
    <source>
        <dbReference type="EMBL" id="CEO54276.1"/>
    </source>
</evidence>
<dbReference type="SUPFAM" id="SSF54637">
    <property type="entry name" value="Thioesterase/thiol ester dehydrase-isomerase"/>
    <property type="match status" value="2"/>
</dbReference>
<dbReference type="Pfam" id="PF22622">
    <property type="entry name" value="MFE-2_hydrat-2_N"/>
    <property type="match status" value="1"/>
</dbReference>
<dbReference type="Pfam" id="PF01575">
    <property type="entry name" value="MaoC_dehydratas"/>
    <property type="match status" value="1"/>
</dbReference>
<sequence length="309" mass="34419">MDEPWVGYQLPARKVSWLKRDTLLFNISIGCKADELHFLYERHPQFSTFPTFPLGLVFKLNNQEVTDFYAAQGAVKIPGVPELDPVRLVDGDRTIEMLKLLPVTSEGRQFEFRSKIVGVFDKGKAGTVVRTEHLLVDAASGDIYTRNVGSEFYVGQGSWGGPRGHPAQRYPPPEGKTADLSFQVHIDAQSSHLYRLNGDYNPLHATPEPGKQMGYGGLINHGVFAYNVIAHEFVRRLGKSGPLSLRQLSARFSGPVKPGDDIDIEVWNIGRSSEGWDQIRWFAKVVGSHRPCLSDGTALVKPQYETGKL</sequence>
<evidence type="ECO:0000259" key="1">
    <source>
        <dbReference type="Pfam" id="PF01575"/>
    </source>
</evidence>
<protein>
    <submittedName>
        <fullName evidence="3">Uncharacterized protein</fullName>
    </submittedName>
</protein>
<accession>A0A0B7KHY7</accession>
<proteinExistence type="predicted"/>
<dbReference type="InterPro" id="IPR054357">
    <property type="entry name" value="MFE-2_N"/>
</dbReference>